<feature type="domain" description="Protein kinase" evidence="11">
    <location>
        <begin position="1374"/>
        <end position="1639"/>
    </location>
</feature>
<dbReference type="FunFam" id="3.30.200.20:FF:000387">
    <property type="entry name" value="Serine/threonine-protein kinase STE11"/>
    <property type="match status" value="1"/>
</dbReference>
<feature type="region of interest" description="Disordered" evidence="10">
    <location>
        <begin position="889"/>
        <end position="959"/>
    </location>
</feature>
<dbReference type="SUPFAM" id="SSF56112">
    <property type="entry name" value="Protein kinase-like (PK-like)"/>
    <property type="match status" value="1"/>
</dbReference>
<feature type="compositionally biased region" description="Pro residues" evidence="10">
    <location>
        <begin position="89"/>
        <end position="99"/>
    </location>
</feature>
<keyword evidence="6 9" id="KW-0067">ATP-binding</keyword>
<keyword evidence="5 12" id="KW-0418">Kinase</keyword>
<evidence type="ECO:0000256" key="5">
    <source>
        <dbReference type="ARBA" id="ARBA00022777"/>
    </source>
</evidence>
<keyword evidence="13" id="KW-1185">Reference proteome</keyword>
<dbReference type="GO" id="GO:0000196">
    <property type="term" value="P:cell integrity MAPK cascade"/>
    <property type="evidence" value="ECO:0007669"/>
    <property type="project" value="UniProtKB-ARBA"/>
</dbReference>
<sequence length="1662" mass="178819">MYQAGQTQNTGGQFPPPPPMSAPVQGQINSVMNIPPPPPLNRFATAPGSSTTLPPPPPGPPPGSQPRTGIWGNIGAPGGFNTANVGFQVPPPPSGPAPYNPRAHAAAAAAMGNLPPPPPQQGDQPTTMSATYIPQGNTFGDYGGVPGYVDETSASFATATTAQGQAQARPGDSTPQDSFPHQNQLHPGAMQQRGISVTSNATISQIPPELAAKWSLDTVLIWLAKNQFSEDWQATFKKLNLHGAPFLELGSARGGRGNFGMMHQEVYPTLADQCAKSGSGWNQAKEREEGKRMRRLIRGIVTGRPIDPLKSVPTHQAANTASNNVPGGGSNMGSSNLPSAGTDQGDSPNTPIKAPGPGFSVARLSQANRSTTMPPTLNNSTMSSGDHRAFLKNLDGDSGRRQSPGTGDGVDSPGSPAPLTSANFASKGNLSASPRSTGFRQHHQRNSTDSVSSNTAVYYRSGVPPEASSMLRNGNIAEVMGTSPHSDVHSRRNGNDGGRPSPQDTAMSDVPSSAKDGKGASVFSFISRQRRQQRQGDYSDNDSPNSPVSLRAGFTSTPNASQLSLDRPGSSVSATTYDGNSQGLRTMRRTMGKVYVLATLDGWNYRMVDISEVESASDLRRCVCGGVGMAEVGGAQIFLTELGIFEHESPLDDSQLANSKRLKGDSAGTLKFYVRMDSPLDPATISPGYLTTGVTVDDNVSQHPNGALRNRSISSPPASRQNTIAAGLKDGSVPSELAPTAEEYHAEVAREGQEYRAKRQQELKVSTSNATDLIPGIHGRSVNFDERRDSPYQERKPPDLWSPQRKPPAPPTDPSATLLKANSLSRRTGQHVPRSSQGSLEGYPQSLRRPGTANSDYSINPANKVRAQPSQGTEVPSVFNAFRAMGQTLASHGRPSTARTASPSRVATEPIRPTNTAGGSELGPERGKGAMSTVNFGTCSGLSSPRSAPGSPGTLTWSRGNLPFVVPDYSPGGTPLLSQSRPVAQTDRSCLSTKTKHSLDAGPTSVPRLPSPSELSPGSSQPFPPPPSLQRPRPPARKASVYNYDVDFKDNDVKFVSPVPRQAPTSNPIGSDDDDSDDGLFAVPIAGRKASTKVKKTRIFDGDDHSSDEDRKRPNLTVNTKRSKKNLSVSFWSPKNMGGSATPGSEDDATSFTRRTPRTPASEGGWSADDKDKIVRRKSFVEKDVWANRPPTEDLVNNLDDFFPGLDLDQPMLDENQENNSYGVSPIQESDETTSTPQERQSPQVPQLPALPANRASSIYNENDTLGSDESTLKALERPPSFASVAQRTIRRSGGLGRMKSIRQVARENHEIVKRSTMSTQLGAPAATSALQRRKSTKMFNANIVQIRPERGSMMMPHSIPQDTLPQRQTTFRWFKGQLIGKGTYGRVYLGMNATNGEFLAVKEVEVNPKAAQGDKNKMREMVAALDQEIDTMQHLDHVNIVQYLGCERKEASISIFLEYISGGSIGSCLRKHGKFEQEVVASLTRQTLSGLAYLHREGILHRDLKADNILLDLDGTCKISDFGISKKTDNIYGNDKSNSMQGSVFWMAPEVIRSQGEGYSAKVDIWSLGCVVLEMFAGRRPWSSDEAVGAIYKIANGETPPIPDDIDPVAISFMYDCFTGKPHERPTANRLLSEHPFCELDPNYNFFDTVLYSKIRGKQFV</sequence>
<evidence type="ECO:0000256" key="8">
    <source>
        <dbReference type="ARBA" id="ARBA00048130"/>
    </source>
</evidence>
<feature type="region of interest" description="Disordered" evidence="10">
    <location>
        <begin position="973"/>
        <end position="1170"/>
    </location>
</feature>
<keyword evidence="4 9" id="KW-0547">Nucleotide-binding</keyword>
<feature type="compositionally biased region" description="Polar residues" evidence="10">
    <location>
        <begin position="447"/>
        <end position="456"/>
    </location>
</feature>
<accession>A0AAD5WW81</accession>
<feature type="compositionally biased region" description="Polar residues" evidence="10">
    <location>
        <begin position="976"/>
        <end position="993"/>
    </location>
</feature>
<feature type="compositionally biased region" description="Low complexity" evidence="10">
    <location>
        <begin position="1005"/>
        <end position="1021"/>
    </location>
</feature>
<dbReference type="PANTHER" id="PTHR48016">
    <property type="entry name" value="MAP KINASE KINASE KINASE SSK2-RELATED-RELATED"/>
    <property type="match status" value="1"/>
</dbReference>
<feature type="compositionally biased region" description="Polar residues" evidence="10">
    <location>
        <begin position="820"/>
        <end position="839"/>
    </location>
</feature>
<keyword evidence="3" id="KW-0808">Transferase</keyword>
<feature type="compositionally biased region" description="Polar residues" evidence="10">
    <location>
        <begin position="711"/>
        <end position="721"/>
    </location>
</feature>
<dbReference type="InterPro" id="IPR050538">
    <property type="entry name" value="MAP_kinase_kinase_kinase"/>
</dbReference>
<name>A0AAD5WW81_9PEZI</name>
<dbReference type="PROSITE" id="PS00108">
    <property type="entry name" value="PROTEIN_KINASE_ST"/>
    <property type="match status" value="1"/>
</dbReference>
<feature type="compositionally biased region" description="Polar residues" evidence="10">
    <location>
        <begin position="932"/>
        <end position="946"/>
    </location>
</feature>
<evidence type="ECO:0000313" key="12">
    <source>
        <dbReference type="EMBL" id="KAJ2905011.1"/>
    </source>
</evidence>
<dbReference type="SMART" id="SM00220">
    <property type="entry name" value="S_TKc"/>
    <property type="match status" value="1"/>
</dbReference>
<organism evidence="12 13">
    <name type="scientific">Zalerion maritima</name>
    <dbReference type="NCBI Taxonomy" id="339359"/>
    <lineage>
        <taxon>Eukaryota</taxon>
        <taxon>Fungi</taxon>
        <taxon>Dikarya</taxon>
        <taxon>Ascomycota</taxon>
        <taxon>Pezizomycotina</taxon>
        <taxon>Sordariomycetes</taxon>
        <taxon>Lulworthiomycetidae</taxon>
        <taxon>Lulworthiales</taxon>
        <taxon>Lulworthiaceae</taxon>
        <taxon>Zalerion</taxon>
    </lineage>
</organism>
<feature type="compositionally biased region" description="Polar residues" evidence="10">
    <location>
        <begin position="313"/>
        <end position="325"/>
    </location>
</feature>
<feature type="compositionally biased region" description="Low complexity" evidence="10">
    <location>
        <begin position="159"/>
        <end position="168"/>
    </location>
</feature>
<dbReference type="Proteomes" id="UP001201980">
    <property type="component" value="Unassembled WGS sequence"/>
</dbReference>
<feature type="compositionally biased region" description="Basic and acidic residues" evidence="10">
    <location>
        <begin position="385"/>
        <end position="400"/>
    </location>
</feature>
<dbReference type="InterPro" id="IPR011009">
    <property type="entry name" value="Kinase-like_dom_sf"/>
</dbReference>
<feature type="compositionally biased region" description="Polar residues" evidence="10">
    <location>
        <begin position="173"/>
        <end position="185"/>
    </location>
</feature>
<evidence type="ECO:0000256" key="1">
    <source>
        <dbReference type="ARBA" id="ARBA00006529"/>
    </source>
</evidence>
<feature type="compositionally biased region" description="Polar residues" evidence="10">
    <location>
        <begin position="332"/>
        <end position="350"/>
    </location>
</feature>
<feature type="region of interest" description="Disordered" evidence="10">
    <location>
        <begin position="752"/>
        <end position="872"/>
    </location>
</feature>
<feature type="binding site" evidence="9">
    <location>
        <position position="1403"/>
    </location>
    <ligand>
        <name>ATP</name>
        <dbReference type="ChEBI" id="CHEBI:30616"/>
    </ligand>
</feature>
<feature type="compositionally biased region" description="Basic and acidic residues" evidence="10">
    <location>
        <begin position="783"/>
        <end position="798"/>
    </location>
</feature>
<comment type="caution">
    <text evidence="12">The sequence shown here is derived from an EMBL/GenBank/DDBJ whole genome shotgun (WGS) entry which is preliminary data.</text>
</comment>
<gene>
    <name evidence="12" type="ORF">MKZ38_006667</name>
</gene>
<proteinExistence type="inferred from homology"/>
<comment type="catalytic activity">
    <reaction evidence="7">
        <text>L-threonyl-[protein] + ATP = O-phospho-L-threonyl-[protein] + ADP + H(+)</text>
        <dbReference type="Rhea" id="RHEA:46608"/>
        <dbReference type="Rhea" id="RHEA-COMP:11060"/>
        <dbReference type="Rhea" id="RHEA-COMP:11605"/>
        <dbReference type="ChEBI" id="CHEBI:15378"/>
        <dbReference type="ChEBI" id="CHEBI:30013"/>
        <dbReference type="ChEBI" id="CHEBI:30616"/>
        <dbReference type="ChEBI" id="CHEBI:61977"/>
        <dbReference type="ChEBI" id="CHEBI:456216"/>
        <dbReference type="EC" id="2.7.11.24"/>
    </reaction>
    <physiologicalReaction direction="left-to-right" evidence="7">
        <dbReference type="Rhea" id="RHEA:46609"/>
    </physiologicalReaction>
</comment>
<dbReference type="Gene3D" id="1.10.510.10">
    <property type="entry name" value="Transferase(Phosphotransferase) domain 1"/>
    <property type="match status" value="1"/>
</dbReference>
<feature type="compositionally biased region" description="Pro residues" evidence="10">
    <location>
        <begin position="1022"/>
        <end position="1033"/>
    </location>
</feature>
<feature type="compositionally biased region" description="Basic and acidic residues" evidence="10">
    <location>
        <begin position="1098"/>
        <end position="1113"/>
    </location>
</feature>
<dbReference type="GO" id="GO:0004709">
    <property type="term" value="F:MAP kinase kinase kinase activity"/>
    <property type="evidence" value="ECO:0007669"/>
    <property type="project" value="UniProtKB-ARBA"/>
</dbReference>
<feature type="compositionally biased region" description="Polar residues" evidence="10">
    <location>
        <begin position="418"/>
        <end position="439"/>
    </location>
</feature>
<feature type="compositionally biased region" description="Polar residues" evidence="10">
    <location>
        <begin position="1"/>
        <end position="12"/>
    </location>
</feature>
<feature type="compositionally biased region" description="Polar residues" evidence="10">
    <location>
        <begin position="121"/>
        <end position="130"/>
    </location>
</feature>
<evidence type="ECO:0000256" key="6">
    <source>
        <dbReference type="ARBA" id="ARBA00022840"/>
    </source>
</evidence>
<dbReference type="PROSITE" id="PS50011">
    <property type="entry name" value="PROTEIN_KINASE_DOM"/>
    <property type="match status" value="1"/>
</dbReference>
<feature type="compositionally biased region" description="Polar residues" evidence="10">
    <location>
        <begin position="536"/>
        <end position="581"/>
    </location>
</feature>
<dbReference type="InterPro" id="IPR000719">
    <property type="entry name" value="Prot_kinase_dom"/>
</dbReference>
<evidence type="ECO:0000259" key="11">
    <source>
        <dbReference type="PROSITE" id="PS50011"/>
    </source>
</evidence>
<feature type="region of interest" description="Disordered" evidence="10">
    <location>
        <begin position="159"/>
        <end position="186"/>
    </location>
</feature>
<feature type="compositionally biased region" description="Polar residues" evidence="10">
    <location>
        <begin position="1116"/>
        <end position="1133"/>
    </location>
</feature>
<feature type="compositionally biased region" description="Basic and acidic residues" evidence="10">
    <location>
        <begin position="752"/>
        <end position="762"/>
    </location>
</feature>
<evidence type="ECO:0000256" key="7">
    <source>
        <dbReference type="ARBA" id="ARBA00047919"/>
    </source>
</evidence>
<feature type="compositionally biased region" description="Polar residues" evidence="10">
    <location>
        <begin position="852"/>
        <end position="861"/>
    </location>
</feature>
<evidence type="ECO:0000256" key="2">
    <source>
        <dbReference type="ARBA" id="ARBA00012411"/>
    </source>
</evidence>
<feature type="compositionally biased region" description="Polar residues" evidence="10">
    <location>
        <begin position="1233"/>
        <end position="1245"/>
    </location>
</feature>
<dbReference type="PANTHER" id="PTHR48016:SF48">
    <property type="entry name" value="SERINE_THREONINE-PROTEIN KINASE BCK1_SLK1_SSP31"/>
    <property type="match status" value="1"/>
</dbReference>
<reference evidence="12" key="1">
    <citation type="submission" date="2022-07" db="EMBL/GenBank/DDBJ databases">
        <title>Draft genome sequence of Zalerion maritima ATCC 34329, a (micro)plastics degrading marine fungus.</title>
        <authorList>
            <person name="Paco A."/>
            <person name="Goncalves M.F.M."/>
            <person name="Rocha-Santos T.A.P."/>
            <person name="Alves A."/>
        </authorList>
    </citation>
    <scope>NUCLEOTIDE SEQUENCE</scope>
    <source>
        <strain evidence="12">ATCC 34329</strain>
    </source>
</reference>
<dbReference type="GO" id="GO:0005524">
    <property type="term" value="F:ATP binding"/>
    <property type="evidence" value="ECO:0007669"/>
    <property type="project" value="UniProtKB-UniRule"/>
</dbReference>
<feature type="compositionally biased region" description="Pro residues" evidence="10">
    <location>
        <begin position="53"/>
        <end position="64"/>
    </location>
</feature>
<evidence type="ECO:0000256" key="9">
    <source>
        <dbReference type="PROSITE-ProRule" id="PRU10141"/>
    </source>
</evidence>
<feature type="region of interest" description="Disordered" evidence="10">
    <location>
        <begin position="696"/>
        <end position="721"/>
    </location>
</feature>
<feature type="compositionally biased region" description="Polar residues" evidence="10">
    <location>
        <begin position="363"/>
        <end position="384"/>
    </location>
</feature>
<dbReference type="EC" id="2.7.11.24" evidence="2"/>
<feature type="region of interest" description="Disordered" evidence="10">
    <location>
        <begin position="300"/>
        <end position="456"/>
    </location>
</feature>
<dbReference type="InterPro" id="IPR008271">
    <property type="entry name" value="Ser/Thr_kinase_AS"/>
</dbReference>
<dbReference type="EMBL" id="JAKWBI020000040">
    <property type="protein sequence ID" value="KAJ2905011.1"/>
    <property type="molecule type" value="Genomic_DNA"/>
</dbReference>
<evidence type="ECO:0000313" key="13">
    <source>
        <dbReference type="Proteomes" id="UP001201980"/>
    </source>
</evidence>
<feature type="region of interest" description="Disordered" evidence="10">
    <location>
        <begin position="1206"/>
        <end position="1254"/>
    </location>
</feature>
<comment type="similarity">
    <text evidence="1">Belongs to the protein kinase superfamily. STE Ser/Thr protein kinase family. MAP kinase kinase kinase subfamily.</text>
</comment>
<protein>
    <recommendedName>
        <fullName evidence="2">mitogen-activated protein kinase</fullName>
        <ecNumber evidence="2">2.7.11.24</ecNumber>
    </recommendedName>
</protein>
<comment type="catalytic activity">
    <reaction evidence="8">
        <text>L-seryl-[protein] + ATP = O-phospho-L-seryl-[protein] + ADP + H(+)</text>
        <dbReference type="Rhea" id="RHEA:17989"/>
        <dbReference type="Rhea" id="RHEA-COMP:9863"/>
        <dbReference type="Rhea" id="RHEA-COMP:11604"/>
        <dbReference type="ChEBI" id="CHEBI:15378"/>
        <dbReference type="ChEBI" id="CHEBI:29999"/>
        <dbReference type="ChEBI" id="CHEBI:30616"/>
        <dbReference type="ChEBI" id="CHEBI:83421"/>
        <dbReference type="ChEBI" id="CHEBI:456216"/>
        <dbReference type="EC" id="2.7.11.24"/>
    </reaction>
    <physiologicalReaction direction="left-to-right" evidence="8">
        <dbReference type="Rhea" id="RHEA:17990"/>
    </physiologicalReaction>
</comment>
<evidence type="ECO:0000256" key="3">
    <source>
        <dbReference type="ARBA" id="ARBA00022679"/>
    </source>
</evidence>
<evidence type="ECO:0000256" key="10">
    <source>
        <dbReference type="SAM" id="MobiDB-lite"/>
    </source>
</evidence>
<dbReference type="FunFam" id="1.10.510.10:FF:000182">
    <property type="entry name" value="MAP kinase kinase kinase mkh1"/>
    <property type="match status" value="1"/>
</dbReference>
<dbReference type="Pfam" id="PF00069">
    <property type="entry name" value="Pkinase"/>
    <property type="match status" value="1"/>
</dbReference>
<evidence type="ECO:0000256" key="4">
    <source>
        <dbReference type="ARBA" id="ARBA00022741"/>
    </source>
</evidence>
<dbReference type="GO" id="GO:0004707">
    <property type="term" value="F:MAP kinase activity"/>
    <property type="evidence" value="ECO:0007669"/>
    <property type="project" value="UniProtKB-EC"/>
</dbReference>
<feature type="compositionally biased region" description="Low complexity" evidence="10">
    <location>
        <begin position="100"/>
        <end position="113"/>
    </location>
</feature>
<dbReference type="PROSITE" id="PS00107">
    <property type="entry name" value="PROTEIN_KINASE_ATP"/>
    <property type="match status" value="1"/>
</dbReference>
<feature type="region of interest" description="Disordered" evidence="10">
    <location>
        <begin position="479"/>
        <end position="581"/>
    </location>
</feature>
<dbReference type="InterPro" id="IPR017441">
    <property type="entry name" value="Protein_kinase_ATP_BS"/>
</dbReference>
<feature type="region of interest" description="Disordered" evidence="10">
    <location>
        <begin position="1"/>
        <end position="130"/>
    </location>
</feature>